<evidence type="ECO:0000259" key="6">
    <source>
        <dbReference type="PROSITE" id="PS50171"/>
    </source>
</evidence>
<reference evidence="7" key="1">
    <citation type="submission" date="2014-09" db="EMBL/GenBank/DDBJ databases">
        <authorList>
            <person name="Magalhaes I.L.F."/>
            <person name="Oliveira U."/>
            <person name="Santos F.R."/>
            <person name="Vidigal T.H.D.A."/>
            <person name="Brescovit A.D."/>
            <person name="Santos A.J."/>
        </authorList>
    </citation>
    <scope>NUCLEOTIDE SEQUENCE</scope>
    <source>
        <tissue evidence="7">Shoot tissue taken approximately 20 cm above the soil surface</tissue>
    </source>
</reference>
<proteinExistence type="predicted"/>
<dbReference type="PANTHER" id="PTHR47487">
    <property type="entry name" value="OS06G0651300 PROTEIN-RELATED"/>
    <property type="match status" value="1"/>
</dbReference>
<dbReference type="PROSITE" id="PS50171">
    <property type="entry name" value="ZF_MATRIN"/>
    <property type="match status" value="1"/>
</dbReference>
<dbReference type="EMBL" id="GBRH01270483">
    <property type="protein sequence ID" value="JAD27412.1"/>
    <property type="molecule type" value="Transcribed_RNA"/>
</dbReference>
<evidence type="ECO:0000256" key="4">
    <source>
        <dbReference type="ARBA" id="ARBA00022833"/>
    </source>
</evidence>
<evidence type="ECO:0000256" key="2">
    <source>
        <dbReference type="ARBA" id="ARBA00022723"/>
    </source>
</evidence>
<dbReference type="SMART" id="SM00451">
    <property type="entry name" value="ZnF_U1"/>
    <property type="match status" value="5"/>
</dbReference>
<organism evidence="7">
    <name type="scientific">Arundo donax</name>
    <name type="common">Giant reed</name>
    <name type="synonym">Donax arundinaceus</name>
    <dbReference type="NCBI Taxonomy" id="35708"/>
    <lineage>
        <taxon>Eukaryota</taxon>
        <taxon>Viridiplantae</taxon>
        <taxon>Streptophyta</taxon>
        <taxon>Embryophyta</taxon>
        <taxon>Tracheophyta</taxon>
        <taxon>Spermatophyta</taxon>
        <taxon>Magnoliopsida</taxon>
        <taxon>Liliopsida</taxon>
        <taxon>Poales</taxon>
        <taxon>Poaceae</taxon>
        <taxon>PACMAD clade</taxon>
        <taxon>Arundinoideae</taxon>
        <taxon>Arundineae</taxon>
        <taxon>Arundo</taxon>
    </lineage>
</organism>
<protein>
    <recommendedName>
        <fullName evidence="6">Matrin-type domain-containing protein</fullName>
    </recommendedName>
</protein>
<dbReference type="Pfam" id="PF12874">
    <property type="entry name" value="zf-met"/>
    <property type="match status" value="5"/>
</dbReference>
<dbReference type="InterPro" id="IPR000690">
    <property type="entry name" value="Matrin/U1-C_Znf_C2H2"/>
</dbReference>
<evidence type="ECO:0000256" key="5">
    <source>
        <dbReference type="ARBA" id="ARBA00023242"/>
    </source>
</evidence>
<feature type="domain" description="Matrin-type" evidence="6">
    <location>
        <begin position="481"/>
        <end position="511"/>
    </location>
</feature>
<sequence length="515" mass="57006">MEFARRGPAVEEDVDYGRCFPDHPPPHGDTMPVIRDVLLSQLQMDLQEIIMAEIAKIDRAKALRSASLHDHSIASASAEQATPVPFASSEKFMPHYRGAVGPERNVGVDSGGAKNGPKGGLWAVAIGCLCWLLMRGRAGLLTGLDFYGLIQEKVLFFLGQGGAAAPPARPVAPPLGVDDVHELDMEDGAYWGVELKSEKPAMEDTICESNENTLPKKTSSSVKWRCAICQVEATSEGNLLQHFAGLKHRSNAIALKAKAKAKAKAEKSTKARQYAEEPRPTWVCRFCQANCTCKSDLENHLKSNRHDRKIQALLEESKRMARNSVSWEVDSHPNIVPQDEGKPVSSVWICIICQVKCTSQSIMDSHLKGKKHQINVQALQLEAKRVGNTSPQIAKNQQPPKEWDCRSLGHRQKLEAGMNAQPAEKDRPEPMEARWTCWLCLAKCTCAADYHNHLIGRRHRENTEALRADPGKTAADLKSAYYCALCDVQCSGEKQMASHLGGRRHREMLEDPDTE</sequence>
<keyword evidence="4" id="KW-0862">Zinc</keyword>
<dbReference type="SUPFAM" id="SSF57667">
    <property type="entry name" value="beta-beta-alpha zinc fingers"/>
    <property type="match status" value="5"/>
</dbReference>
<dbReference type="GO" id="GO:0003676">
    <property type="term" value="F:nucleic acid binding"/>
    <property type="evidence" value="ECO:0007669"/>
    <property type="project" value="InterPro"/>
</dbReference>
<dbReference type="InterPro" id="IPR036236">
    <property type="entry name" value="Znf_C2H2_sf"/>
</dbReference>
<dbReference type="PANTHER" id="PTHR47487:SF9">
    <property type="entry name" value="OS09G0421700 PROTEIN"/>
    <property type="match status" value="1"/>
</dbReference>
<evidence type="ECO:0000256" key="3">
    <source>
        <dbReference type="ARBA" id="ARBA00022771"/>
    </source>
</evidence>
<evidence type="ECO:0000256" key="1">
    <source>
        <dbReference type="ARBA" id="ARBA00004123"/>
    </source>
</evidence>
<keyword evidence="2" id="KW-0479">Metal-binding</keyword>
<keyword evidence="5" id="KW-0539">Nucleus</keyword>
<name>A0A0A8YXS2_ARUDO</name>
<dbReference type="InterPro" id="IPR003604">
    <property type="entry name" value="Matrin/U1-like-C_Znf_C2H2"/>
</dbReference>
<dbReference type="SMART" id="SM00355">
    <property type="entry name" value="ZnF_C2H2"/>
    <property type="match status" value="5"/>
</dbReference>
<dbReference type="GO" id="GO:0008270">
    <property type="term" value="F:zinc ion binding"/>
    <property type="evidence" value="ECO:0007669"/>
    <property type="project" value="UniProtKB-KW"/>
</dbReference>
<comment type="subcellular location">
    <subcellularLocation>
        <location evidence="1">Nucleus</location>
    </subcellularLocation>
</comment>
<dbReference type="PROSITE" id="PS00028">
    <property type="entry name" value="ZINC_FINGER_C2H2_1"/>
    <property type="match status" value="1"/>
</dbReference>
<evidence type="ECO:0000313" key="7">
    <source>
        <dbReference type="EMBL" id="JAD27412.1"/>
    </source>
</evidence>
<reference evidence="7" key="2">
    <citation type="journal article" date="2015" name="Data Brief">
        <title>Shoot transcriptome of the giant reed, Arundo donax.</title>
        <authorList>
            <person name="Barrero R.A."/>
            <person name="Guerrero F.D."/>
            <person name="Moolhuijzen P."/>
            <person name="Goolsby J.A."/>
            <person name="Tidwell J."/>
            <person name="Bellgard S.E."/>
            <person name="Bellgard M.I."/>
        </authorList>
    </citation>
    <scope>NUCLEOTIDE SEQUENCE</scope>
    <source>
        <tissue evidence="7">Shoot tissue taken approximately 20 cm above the soil surface</tissue>
    </source>
</reference>
<accession>A0A0A8YXS2</accession>
<dbReference type="GO" id="GO:0005634">
    <property type="term" value="C:nucleus"/>
    <property type="evidence" value="ECO:0007669"/>
    <property type="project" value="UniProtKB-SubCell"/>
</dbReference>
<keyword evidence="3" id="KW-0863">Zinc-finger</keyword>
<dbReference type="InterPro" id="IPR013087">
    <property type="entry name" value="Znf_C2H2_type"/>
</dbReference>
<dbReference type="AlphaFoldDB" id="A0A0A8YXS2"/>
<dbReference type="Gene3D" id="3.30.160.60">
    <property type="entry name" value="Classic Zinc Finger"/>
    <property type="match status" value="4"/>
</dbReference>